<evidence type="ECO:0000313" key="3">
    <source>
        <dbReference type="Proteomes" id="UP000198615"/>
    </source>
</evidence>
<dbReference type="InterPro" id="IPR006175">
    <property type="entry name" value="YjgF/YER057c/UK114"/>
</dbReference>
<accession>A0A8G2BJW2</accession>
<sequence>MTHTPLDPAGMAVMGTPNYTHAMVTEGVSKWLHIAGQVGVLPDGTTASGTLAQCRQAFANIGMLLAGAGMTRDDVAHLRIYLIDRGDILALRQARTEFFGEDKVIPSTLILVSGLVLPEWRVELEIVAAR</sequence>
<dbReference type="GO" id="GO:0019239">
    <property type="term" value="F:deaminase activity"/>
    <property type="evidence" value="ECO:0007669"/>
    <property type="project" value="TreeGrafter"/>
</dbReference>
<dbReference type="InterPro" id="IPR035959">
    <property type="entry name" value="RutC-like_sf"/>
</dbReference>
<dbReference type="PANTHER" id="PTHR11803">
    <property type="entry name" value="2-IMINOBUTANOATE/2-IMINOPROPANOATE DEAMINASE RIDA"/>
    <property type="match status" value="1"/>
</dbReference>
<dbReference type="Gene3D" id="3.30.1330.40">
    <property type="entry name" value="RutC-like"/>
    <property type="match status" value="1"/>
</dbReference>
<protein>
    <submittedName>
        <fullName evidence="2">Enamine deaminase RidA, house cleaning of reactive enamine intermediates, YjgF/YER057c/UK114 family</fullName>
    </submittedName>
</protein>
<organism evidence="2 3">
    <name type="scientific">Thalassobaculum litoreum DSM 18839</name>
    <dbReference type="NCBI Taxonomy" id="1123362"/>
    <lineage>
        <taxon>Bacteria</taxon>
        <taxon>Pseudomonadati</taxon>
        <taxon>Pseudomonadota</taxon>
        <taxon>Alphaproteobacteria</taxon>
        <taxon>Rhodospirillales</taxon>
        <taxon>Thalassobaculaceae</taxon>
        <taxon>Thalassobaculum</taxon>
    </lineage>
</organism>
<dbReference type="SUPFAM" id="SSF55298">
    <property type="entry name" value="YjgF-like"/>
    <property type="match status" value="1"/>
</dbReference>
<dbReference type="Proteomes" id="UP000198615">
    <property type="component" value="Unassembled WGS sequence"/>
</dbReference>
<dbReference type="PANTHER" id="PTHR11803:SF58">
    <property type="entry name" value="PROTEIN HMF1-RELATED"/>
    <property type="match status" value="1"/>
</dbReference>
<dbReference type="CDD" id="cd00448">
    <property type="entry name" value="YjgF_YER057c_UK114_family"/>
    <property type="match status" value="1"/>
</dbReference>
<dbReference type="AlphaFoldDB" id="A0A8G2BJW2"/>
<keyword evidence="3" id="KW-1185">Reference proteome</keyword>
<dbReference type="EMBL" id="FNBW01000006">
    <property type="protein sequence ID" value="SDF78026.1"/>
    <property type="molecule type" value="Genomic_DNA"/>
</dbReference>
<dbReference type="Pfam" id="PF01042">
    <property type="entry name" value="Ribonuc_L-PSP"/>
    <property type="match status" value="1"/>
</dbReference>
<evidence type="ECO:0000313" key="2">
    <source>
        <dbReference type="EMBL" id="SDF78026.1"/>
    </source>
</evidence>
<reference evidence="2 3" key="1">
    <citation type="submission" date="2016-10" db="EMBL/GenBank/DDBJ databases">
        <authorList>
            <person name="Varghese N."/>
            <person name="Submissions S."/>
        </authorList>
    </citation>
    <scope>NUCLEOTIDE SEQUENCE [LARGE SCALE GENOMIC DNA]</scope>
    <source>
        <strain evidence="2 3">DSM 18839</strain>
    </source>
</reference>
<comment type="similarity">
    <text evidence="1">Belongs to the RutC family.</text>
</comment>
<proteinExistence type="inferred from homology"/>
<comment type="caution">
    <text evidence="2">The sequence shown here is derived from an EMBL/GenBank/DDBJ whole genome shotgun (WGS) entry which is preliminary data.</text>
</comment>
<dbReference type="GO" id="GO:0005829">
    <property type="term" value="C:cytosol"/>
    <property type="evidence" value="ECO:0007669"/>
    <property type="project" value="TreeGrafter"/>
</dbReference>
<evidence type="ECO:0000256" key="1">
    <source>
        <dbReference type="ARBA" id="ARBA00010552"/>
    </source>
</evidence>
<dbReference type="RefSeq" id="WP_215906095.1">
    <property type="nucleotide sequence ID" value="NZ_FNBW01000006.1"/>
</dbReference>
<name>A0A8G2BJW2_9PROT</name>
<gene>
    <name evidence="2" type="ORF">SAMN05660686_02341</name>
</gene>